<keyword evidence="3 4" id="KW-0732">Signal</keyword>
<name>A0A0N1N1V1_9HYPH</name>
<dbReference type="SUPFAM" id="SSF53850">
    <property type="entry name" value="Periplasmic binding protein-like II"/>
    <property type="match status" value="1"/>
</dbReference>
<dbReference type="InterPro" id="IPR006311">
    <property type="entry name" value="TAT_signal"/>
</dbReference>
<dbReference type="GO" id="GO:0043190">
    <property type="term" value="C:ATP-binding cassette (ABC) transporter complex"/>
    <property type="evidence" value="ECO:0007669"/>
    <property type="project" value="InterPro"/>
</dbReference>
<dbReference type="PANTHER" id="PTHR30290">
    <property type="entry name" value="PERIPLASMIC BINDING COMPONENT OF ABC TRANSPORTER"/>
    <property type="match status" value="1"/>
</dbReference>
<evidence type="ECO:0000256" key="1">
    <source>
        <dbReference type="ARBA" id="ARBA00004418"/>
    </source>
</evidence>
<dbReference type="GO" id="GO:1904680">
    <property type="term" value="F:peptide transmembrane transporter activity"/>
    <property type="evidence" value="ECO:0007669"/>
    <property type="project" value="TreeGrafter"/>
</dbReference>
<comment type="similarity">
    <text evidence="2">Belongs to the bacterial solute-binding protein 5 family.</text>
</comment>
<feature type="signal peptide" evidence="4">
    <location>
        <begin position="1"/>
        <end position="25"/>
    </location>
</feature>
<keyword evidence="7" id="KW-1185">Reference proteome</keyword>
<dbReference type="Proteomes" id="UP000037822">
    <property type="component" value="Unassembled WGS sequence"/>
</dbReference>
<evidence type="ECO:0000313" key="7">
    <source>
        <dbReference type="Proteomes" id="UP000037822"/>
    </source>
</evidence>
<organism evidence="6 7">
    <name type="scientific">Bosea vaviloviae</name>
    <dbReference type="NCBI Taxonomy" id="1526658"/>
    <lineage>
        <taxon>Bacteria</taxon>
        <taxon>Pseudomonadati</taxon>
        <taxon>Pseudomonadota</taxon>
        <taxon>Alphaproteobacteria</taxon>
        <taxon>Hyphomicrobiales</taxon>
        <taxon>Boseaceae</taxon>
        <taxon>Bosea</taxon>
    </lineage>
</organism>
<gene>
    <name evidence="6" type="ORF">AE618_17920</name>
</gene>
<dbReference type="Gene3D" id="3.40.190.10">
    <property type="entry name" value="Periplasmic binding protein-like II"/>
    <property type="match status" value="1"/>
</dbReference>
<dbReference type="NCBIfam" id="TIGR01409">
    <property type="entry name" value="TAT_signal_seq"/>
    <property type="match status" value="1"/>
</dbReference>
<accession>A0A0N1N1V1</accession>
<dbReference type="Pfam" id="PF00496">
    <property type="entry name" value="SBP_bac_5"/>
    <property type="match status" value="1"/>
</dbReference>
<dbReference type="Gene3D" id="3.10.105.10">
    <property type="entry name" value="Dipeptide-binding Protein, Domain 3"/>
    <property type="match status" value="1"/>
</dbReference>
<evidence type="ECO:0000313" key="6">
    <source>
        <dbReference type="EMBL" id="KPH79713.1"/>
    </source>
</evidence>
<dbReference type="CDD" id="cd08502">
    <property type="entry name" value="PBP2_NikA_DppA_OppA_like_16"/>
    <property type="match status" value="1"/>
</dbReference>
<dbReference type="PATRIC" id="fig|1526658.3.peg.338"/>
<comment type="caution">
    <text evidence="6">The sequence shown here is derived from an EMBL/GenBank/DDBJ whole genome shotgun (WGS) entry which is preliminary data.</text>
</comment>
<dbReference type="InterPro" id="IPR000914">
    <property type="entry name" value="SBP_5_dom"/>
</dbReference>
<feature type="chain" id="PRO_5005878448" evidence="4">
    <location>
        <begin position="26"/>
        <end position="527"/>
    </location>
</feature>
<proteinExistence type="inferred from homology"/>
<reference evidence="6 7" key="1">
    <citation type="submission" date="2015-07" db="EMBL/GenBank/DDBJ databases">
        <title>Whole genome sequencing of Bosea vaviloviae isolated from cave pool.</title>
        <authorList>
            <person name="Tan N.E.H."/>
            <person name="Lee Y.P."/>
            <person name="Gan H.M."/>
            <person name="Barton H."/>
            <person name="Savka M.A."/>
        </authorList>
    </citation>
    <scope>NUCLEOTIDE SEQUENCE [LARGE SCALE GENOMIC DNA]</scope>
    <source>
        <strain evidence="6 7">SD260</strain>
    </source>
</reference>
<evidence type="ECO:0000256" key="3">
    <source>
        <dbReference type="ARBA" id="ARBA00022729"/>
    </source>
</evidence>
<dbReference type="OrthoDB" id="9803988at2"/>
<dbReference type="EMBL" id="LGSZ01000048">
    <property type="protein sequence ID" value="KPH79713.1"/>
    <property type="molecule type" value="Genomic_DNA"/>
</dbReference>
<dbReference type="RefSeq" id="WP_054210389.1">
    <property type="nucleotide sequence ID" value="NZ_LGSZ01000048.1"/>
</dbReference>
<comment type="subcellular location">
    <subcellularLocation>
        <location evidence="1">Periplasm</location>
    </subcellularLocation>
</comment>
<protein>
    <submittedName>
        <fullName evidence="6">ABC transporter substrate-binding protein</fullName>
    </submittedName>
</protein>
<evidence type="ECO:0000256" key="2">
    <source>
        <dbReference type="ARBA" id="ARBA00005695"/>
    </source>
</evidence>
<dbReference type="GO" id="GO:0015833">
    <property type="term" value="P:peptide transport"/>
    <property type="evidence" value="ECO:0007669"/>
    <property type="project" value="TreeGrafter"/>
</dbReference>
<sequence length="527" mass="57327">MDRRRFLKTSAAASALLAAPSLALGQGNNVLRFVPYADVAIIDPIWTTAYATRTHALLVFDTLFGLDENLQPQPQMVEGHLVEDGGKRWTLTLRPGLVFHDGTKVLARDCVASLKRWGVRDAFGQAVMAATDEIVAADDRTIVFRLKRPFPLLAHALARPSSLIPVMMPERLALTDPFKQIPEAIGSGPFSYVMGERVPGARHIYARHAAYVPRQGTPSFTAGARTAHVDRVEFQVIPDAATAAAALQSGAVDWVEQPLIDLLPVLKANRDIVVEIKDPFGWCGQVRLNHTQPPFDNPAVRRVILKGLNQTECMQAVAGADSSLWKDRTGFFGAVSEMASEAGLEAIGSSSDYGALKKELIEAGYKGERVVFLSGQDVARISAVCEVAAEMMRKIGMNVDFVPADWGTVIQRIAKRGPVEEGGWSCYVTYWSGLDLATPATNTPLRANGAKGATGWPDSPAIEALRDKWLTAGDLAEQKTIARDLQLQALKDVPFVPAGQYFQPVAYRKNLTGMLKGVPVFTNIRKS</sequence>
<dbReference type="InterPro" id="IPR019546">
    <property type="entry name" value="TAT_signal_bac_arc"/>
</dbReference>
<dbReference type="PROSITE" id="PS51318">
    <property type="entry name" value="TAT"/>
    <property type="match status" value="1"/>
</dbReference>
<evidence type="ECO:0000259" key="5">
    <source>
        <dbReference type="Pfam" id="PF00496"/>
    </source>
</evidence>
<dbReference type="AlphaFoldDB" id="A0A0N1N1V1"/>
<dbReference type="PANTHER" id="PTHR30290:SF38">
    <property type="entry name" value="D,D-DIPEPTIDE-BINDING PERIPLASMIC PROTEIN DDPA-RELATED"/>
    <property type="match status" value="1"/>
</dbReference>
<dbReference type="InterPro" id="IPR030678">
    <property type="entry name" value="Peptide/Ni-bd"/>
</dbReference>
<dbReference type="PIRSF" id="PIRSF002741">
    <property type="entry name" value="MppA"/>
    <property type="match status" value="1"/>
</dbReference>
<dbReference type="GO" id="GO:0030288">
    <property type="term" value="C:outer membrane-bounded periplasmic space"/>
    <property type="evidence" value="ECO:0007669"/>
    <property type="project" value="UniProtKB-ARBA"/>
</dbReference>
<evidence type="ECO:0000256" key="4">
    <source>
        <dbReference type="SAM" id="SignalP"/>
    </source>
</evidence>
<dbReference type="InterPro" id="IPR039424">
    <property type="entry name" value="SBP_5"/>
</dbReference>
<feature type="domain" description="Solute-binding protein family 5" evidence="5">
    <location>
        <begin position="71"/>
        <end position="446"/>
    </location>
</feature>